<evidence type="ECO:0000259" key="4">
    <source>
        <dbReference type="PROSITE" id="PS50956"/>
    </source>
</evidence>
<evidence type="ECO:0000256" key="2">
    <source>
        <dbReference type="ARBA" id="ARBA00023125"/>
    </source>
</evidence>
<accession>A0ABY2BMF5</accession>
<dbReference type="PANTHER" id="PTHR30154">
    <property type="entry name" value="LEUCINE-RESPONSIVE REGULATORY PROTEIN"/>
    <property type="match status" value="1"/>
</dbReference>
<dbReference type="Proteomes" id="UP000295818">
    <property type="component" value="Unassembled WGS sequence"/>
</dbReference>
<reference evidence="5 6" key="1">
    <citation type="journal article" date="2015" name="Stand. Genomic Sci.">
        <title>Genomic Encyclopedia of Bacterial and Archaeal Type Strains, Phase III: the genomes of soil and plant-associated and newly described type strains.</title>
        <authorList>
            <person name="Whitman W.B."/>
            <person name="Woyke T."/>
            <person name="Klenk H.P."/>
            <person name="Zhou Y."/>
            <person name="Lilburn T.G."/>
            <person name="Beck B.J."/>
            <person name="De Vos P."/>
            <person name="Vandamme P."/>
            <person name="Eisen J.A."/>
            <person name="Garrity G."/>
            <person name="Hugenholtz P."/>
            <person name="Kyrpides N.C."/>
        </authorList>
    </citation>
    <scope>NUCLEOTIDE SEQUENCE [LARGE SCALE GENOMIC DNA]</scope>
    <source>
        <strain evidence="5 6">VKM Ac-2538</strain>
    </source>
</reference>
<gene>
    <name evidence="5" type="ORF">EV644_104113</name>
</gene>
<dbReference type="Gene3D" id="1.10.10.10">
    <property type="entry name" value="Winged helix-like DNA-binding domain superfamily/Winged helix DNA-binding domain"/>
    <property type="match status" value="1"/>
</dbReference>
<dbReference type="PANTHER" id="PTHR30154:SF34">
    <property type="entry name" value="TRANSCRIPTIONAL REGULATOR AZLB"/>
    <property type="match status" value="1"/>
</dbReference>
<dbReference type="Gene3D" id="3.30.70.920">
    <property type="match status" value="1"/>
</dbReference>
<proteinExistence type="predicted"/>
<evidence type="ECO:0000313" key="5">
    <source>
        <dbReference type="EMBL" id="TCO25609.1"/>
    </source>
</evidence>
<name>A0ABY2BMF5_9ACTN</name>
<keyword evidence="1" id="KW-0805">Transcription regulation</keyword>
<dbReference type="EMBL" id="SLWM01000004">
    <property type="protein sequence ID" value="TCO25609.1"/>
    <property type="molecule type" value="Genomic_DNA"/>
</dbReference>
<feature type="domain" description="HTH asnC-type" evidence="4">
    <location>
        <begin position="25"/>
        <end position="86"/>
    </location>
</feature>
<dbReference type="InterPro" id="IPR019888">
    <property type="entry name" value="Tscrpt_reg_AsnC-like"/>
</dbReference>
<dbReference type="SMART" id="SM00344">
    <property type="entry name" value="HTH_ASNC"/>
    <property type="match status" value="1"/>
</dbReference>
<dbReference type="InterPro" id="IPR019887">
    <property type="entry name" value="Tscrpt_reg_AsnC/Lrp_C"/>
</dbReference>
<dbReference type="InterPro" id="IPR036390">
    <property type="entry name" value="WH_DNA-bd_sf"/>
</dbReference>
<dbReference type="InterPro" id="IPR011008">
    <property type="entry name" value="Dimeric_a/b-barrel"/>
</dbReference>
<dbReference type="PROSITE" id="PS50956">
    <property type="entry name" value="HTH_ASNC_2"/>
    <property type="match status" value="1"/>
</dbReference>
<protein>
    <submittedName>
        <fullName evidence="5">Lrp/AsnC family transcriptional regulator for asnA, asnC and gidA</fullName>
    </submittedName>
</protein>
<keyword evidence="3" id="KW-0804">Transcription</keyword>
<dbReference type="SUPFAM" id="SSF54909">
    <property type="entry name" value="Dimeric alpha+beta barrel"/>
    <property type="match status" value="1"/>
</dbReference>
<evidence type="ECO:0000256" key="1">
    <source>
        <dbReference type="ARBA" id="ARBA00023015"/>
    </source>
</evidence>
<dbReference type="Pfam" id="PF13412">
    <property type="entry name" value="HTH_24"/>
    <property type="match status" value="1"/>
</dbReference>
<dbReference type="Pfam" id="PF01037">
    <property type="entry name" value="AsnC_trans_reg"/>
    <property type="match status" value="1"/>
</dbReference>
<keyword evidence="2" id="KW-0238">DNA-binding</keyword>
<dbReference type="PRINTS" id="PR00033">
    <property type="entry name" value="HTHASNC"/>
</dbReference>
<dbReference type="SUPFAM" id="SSF46785">
    <property type="entry name" value="Winged helix' DNA-binding domain"/>
    <property type="match status" value="1"/>
</dbReference>
<comment type="caution">
    <text evidence="5">The sequence shown here is derived from an EMBL/GenBank/DDBJ whole genome shotgun (WGS) entry which is preliminary data.</text>
</comment>
<evidence type="ECO:0000313" key="6">
    <source>
        <dbReference type="Proteomes" id="UP000295818"/>
    </source>
</evidence>
<organism evidence="5 6">
    <name type="scientific">Kribbella orskensis</name>
    <dbReference type="NCBI Taxonomy" id="2512216"/>
    <lineage>
        <taxon>Bacteria</taxon>
        <taxon>Bacillati</taxon>
        <taxon>Actinomycetota</taxon>
        <taxon>Actinomycetes</taxon>
        <taxon>Propionibacteriales</taxon>
        <taxon>Kribbellaceae</taxon>
        <taxon>Kribbella</taxon>
    </lineage>
</organism>
<dbReference type="RefSeq" id="WP_132188468.1">
    <property type="nucleotide sequence ID" value="NZ_SLWM01000004.1"/>
</dbReference>
<dbReference type="InterPro" id="IPR036388">
    <property type="entry name" value="WH-like_DNA-bd_sf"/>
</dbReference>
<evidence type="ECO:0000256" key="3">
    <source>
        <dbReference type="ARBA" id="ARBA00023163"/>
    </source>
</evidence>
<dbReference type="InterPro" id="IPR000485">
    <property type="entry name" value="AsnC-type_HTH_dom"/>
</dbReference>
<keyword evidence="6" id="KW-1185">Reference proteome</keyword>
<sequence>MIADNHSSLAHVRDVAATTREPYVLDATDLALLKILVADCRTSQRQIATMLGVSAPTVGERMARLERNGVITGYSAQIDWSVIGYGQVVFLSIEAGPGYDVAAIMAALWELAEVEDVTLVTGELDLLIRMRVRDYGELRTILMDQVWRIPGIQRTATLLSVADMPAKDFGAALLDKIRLSGRP</sequence>